<dbReference type="OrthoDB" id="10584804at2759"/>
<dbReference type="AlphaFoldDB" id="A0A4Y8D504"/>
<proteinExistence type="predicted"/>
<organism evidence="2 3">
    <name type="scientific">Botryotinia calthae</name>
    <dbReference type="NCBI Taxonomy" id="38488"/>
    <lineage>
        <taxon>Eukaryota</taxon>
        <taxon>Fungi</taxon>
        <taxon>Dikarya</taxon>
        <taxon>Ascomycota</taxon>
        <taxon>Pezizomycotina</taxon>
        <taxon>Leotiomycetes</taxon>
        <taxon>Helotiales</taxon>
        <taxon>Sclerotiniaceae</taxon>
        <taxon>Botryotinia</taxon>
    </lineage>
</organism>
<dbReference type="EMBL" id="PHWZ01000121">
    <property type="protein sequence ID" value="TEY68302.1"/>
    <property type="molecule type" value="Genomic_DNA"/>
</dbReference>
<evidence type="ECO:0000256" key="1">
    <source>
        <dbReference type="SAM" id="MobiDB-lite"/>
    </source>
</evidence>
<feature type="compositionally biased region" description="Pro residues" evidence="1">
    <location>
        <begin position="9"/>
        <end position="26"/>
    </location>
</feature>
<feature type="region of interest" description="Disordered" evidence="1">
    <location>
        <begin position="1"/>
        <end position="32"/>
    </location>
</feature>
<evidence type="ECO:0000313" key="3">
    <source>
        <dbReference type="Proteomes" id="UP000297299"/>
    </source>
</evidence>
<dbReference type="Proteomes" id="UP000297299">
    <property type="component" value="Unassembled WGS sequence"/>
</dbReference>
<protein>
    <submittedName>
        <fullName evidence="2">Uncharacterized protein</fullName>
    </submittedName>
</protein>
<comment type="caution">
    <text evidence="2">The sequence shown here is derived from an EMBL/GenBank/DDBJ whole genome shotgun (WGS) entry which is preliminary data.</text>
</comment>
<name>A0A4Y8D504_9HELO</name>
<gene>
    <name evidence="2" type="ORF">BOTCAL_0121g00220</name>
</gene>
<sequence>MLLSNDPIYPLPPPNPPAPPSRPPKLPASSSSLRAAWKDSKSVIHSLANSASLTSVLLKTKIIVLVDDVLGVSMIYAITVGKVEAKESNKMLPEALQTKTSI</sequence>
<accession>A0A4Y8D504</accession>
<reference evidence="2 3" key="1">
    <citation type="submission" date="2017-11" db="EMBL/GenBank/DDBJ databases">
        <title>Comparative genomics of Botrytis spp.</title>
        <authorList>
            <person name="Valero-Jimenez C.A."/>
            <person name="Tapia P."/>
            <person name="Veloso J."/>
            <person name="Silva-Moreno E."/>
            <person name="Staats M."/>
            <person name="Valdes J.H."/>
            <person name="Van Kan J.A.L."/>
        </authorList>
    </citation>
    <scope>NUCLEOTIDE SEQUENCE [LARGE SCALE GENOMIC DNA]</scope>
    <source>
        <strain evidence="2 3">MUCL2830</strain>
    </source>
</reference>
<evidence type="ECO:0000313" key="2">
    <source>
        <dbReference type="EMBL" id="TEY68302.1"/>
    </source>
</evidence>
<keyword evidence="3" id="KW-1185">Reference proteome</keyword>